<evidence type="ECO:0000313" key="8">
    <source>
        <dbReference type="EMBL" id="CAH3140059.1"/>
    </source>
</evidence>
<protein>
    <recommendedName>
        <fullName evidence="7">G-protein coupled receptors family 1 profile domain-containing protein</fullName>
    </recommendedName>
</protein>
<keyword evidence="4 6" id="KW-1133">Transmembrane helix</keyword>
<name>A0AAU9X8P2_9CNID</name>
<keyword evidence="5 6" id="KW-0472">Membrane</keyword>
<evidence type="ECO:0000256" key="6">
    <source>
        <dbReference type="SAM" id="Phobius"/>
    </source>
</evidence>
<dbReference type="Proteomes" id="UP001159428">
    <property type="component" value="Unassembled WGS sequence"/>
</dbReference>
<proteinExistence type="predicted"/>
<organism evidence="8 9">
    <name type="scientific">Pocillopora meandrina</name>
    <dbReference type="NCBI Taxonomy" id="46732"/>
    <lineage>
        <taxon>Eukaryota</taxon>
        <taxon>Metazoa</taxon>
        <taxon>Cnidaria</taxon>
        <taxon>Anthozoa</taxon>
        <taxon>Hexacorallia</taxon>
        <taxon>Scleractinia</taxon>
        <taxon>Astrocoeniina</taxon>
        <taxon>Pocilloporidae</taxon>
        <taxon>Pocillopora</taxon>
    </lineage>
</organism>
<dbReference type="EMBL" id="CALNXJ010000033">
    <property type="protein sequence ID" value="CAH3140059.1"/>
    <property type="molecule type" value="Genomic_DNA"/>
</dbReference>
<evidence type="ECO:0000256" key="4">
    <source>
        <dbReference type="ARBA" id="ARBA00022989"/>
    </source>
</evidence>
<evidence type="ECO:0000256" key="2">
    <source>
        <dbReference type="ARBA" id="ARBA00022475"/>
    </source>
</evidence>
<keyword evidence="2" id="KW-1003">Cell membrane</keyword>
<dbReference type="PROSITE" id="PS50262">
    <property type="entry name" value="G_PROTEIN_RECEP_F1_2"/>
    <property type="match status" value="1"/>
</dbReference>
<keyword evidence="9" id="KW-1185">Reference proteome</keyword>
<dbReference type="PANTHER" id="PTHR22750">
    <property type="entry name" value="G-PROTEIN COUPLED RECEPTOR"/>
    <property type="match status" value="1"/>
</dbReference>
<evidence type="ECO:0000256" key="3">
    <source>
        <dbReference type="ARBA" id="ARBA00022692"/>
    </source>
</evidence>
<sequence>YTIGGTFCGVSSLTVTTISVDRLLAMLLRLRYRQVVTLKRVRLALLLFWLLSSGVAMTMFHDLRLCTTLISIILSVCLMISTVCYVIIYRTLRQHQNQVQDISYHREPNKWDNPSNIARYKKTVSSALWVQLALLACYLPYGTVAAVFAMTRWRTASLDLALDATLTLLFCNSAVNPFLYCWKNKEIRNAVKQRTRQCLC</sequence>
<dbReference type="GO" id="GO:0004930">
    <property type="term" value="F:G protein-coupled receptor activity"/>
    <property type="evidence" value="ECO:0007669"/>
    <property type="project" value="InterPro"/>
</dbReference>
<dbReference type="Pfam" id="PF00001">
    <property type="entry name" value="7tm_1"/>
    <property type="match status" value="2"/>
</dbReference>
<comment type="subcellular location">
    <subcellularLocation>
        <location evidence="1">Cell membrane</location>
        <topology evidence="1">Multi-pass membrane protein</topology>
    </subcellularLocation>
</comment>
<evidence type="ECO:0000256" key="5">
    <source>
        <dbReference type="ARBA" id="ARBA00023136"/>
    </source>
</evidence>
<dbReference type="InterPro" id="IPR000276">
    <property type="entry name" value="GPCR_Rhodpsn"/>
</dbReference>
<reference evidence="8 9" key="1">
    <citation type="submission" date="2022-05" db="EMBL/GenBank/DDBJ databases">
        <authorList>
            <consortium name="Genoscope - CEA"/>
            <person name="William W."/>
        </authorList>
    </citation>
    <scope>NUCLEOTIDE SEQUENCE [LARGE SCALE GENOMIC DNA]</scope>
</reference>
<dbReference type="PRINTS" id="PR00237">
    <property type="entry name" value="GPCRRHODOPSN"/>
</dbReference>
<feature type="non-terminal residue" evidence="8">
    <location>
        <position position="1"/>
    </location>
</feature>
<feature type="domain" description="G-protein coupled receptors family 1 profile" evidence="7">
    <location>
        <begin position="1"/>
        <end position="180"/>
    </location>
</feature>
<evidence type="ECO:0000256" key="1">
    <source>
        <dbReference type="ARBA" id="ARBA00004651"/>
    </source>
</evidence>
<feature type="transmembrane region" description="Helical" evidence="6">
    <location>
        <begin position="127"/>
        <end position="148"/>
    </location>
</feature>
<dbReference type="Gene3D" id="1.20.1070.10">
    <property type="entry name" value="Rhodopsin 7-helix transmembrane proteins"/>
    <property type="match status" value="1"/>
</dbReference>
<comment type="caution">
    <text evidence="8">The sequence shown here is derived from an EMBL/GenBank/DDBJ whole genome shotgun (WGS) entry which is preliminary data.</text>
</comment>
<dbReference type="CDD" id="cd00637">
    <property type="entry name" value="7tm_classA_rhodopsin-like"/>
    <property type="match status" value="1"/>
</dbReference>
<dbReference type="AlphaFoldDB" id="A0AAU9X8P2"/>
<gene>
    <name evidence="8" type="ORF">PMEA_00019111</name>
</gene>
<feature type="transmembrane region" description="Helical" evidence="6">
    <location>
        <begin position="41"/>
        <end position="61"/>
    </location>
</feature>
<evidence type="ECO:0000313" key="9">
    <source>
        <dbReference type="Proteomes" id="UP001159428"/>
    </source>
</evidence>
<evidence type="ECO:0000259" key="7">
    <source>
        <dbReference type="PROSITE" id="PS50262"/>
    </source>
</evidence>
<keyword evidence="3 6" id="KW-0812">Transmembrane</keyword>
<dbReference type="SUPFAM" id="SSF81321">
    <property type="entry name" value="Family A G protein-coupled receptor-like"/>
    <property type="match status" value="1"/>
</dbReference>
<dbReference type="GO" id="GO:0005886">
    <property type="term" value="C:plasma membrane"/>
    <property type="evidence" value="ECO:0007669"/>
    <property type="project" value="UniProtKB-SubCell"/>
</dbReference>
<accession>A0AAU9X8P2</accession>
<feature type="transmembrane region" description="Helical" evidence="6">
    <location>
        <begin position="160"/>
        <end position="182"/>
    </location>
</feature>
<dbReference type="InterPro" id="IPR017452">
    <property type="entry name" value="GPCR_Rhodpsn_7TM"/>
</dbReference>
<feature type="transmembrane region" description="Helical" evidence="6">
    <location>
        <begin position="67"/>
        <end position="88"/>
    </location>
</feature>